<organism evidence="14 15">
    <name type="scientific">Calidris pygmaea</name>
    <name type="common">Spoon-billed sandpiper</name>
    <dbReference type="NCBI Taxonomy" id="425635"/>
    <lineage>
        <taxon>Eukaryota</taxon>
        <taxon>Metazoa</taxon>
        <taxon>Chordata</taxon>
        <taxon>Craniata</taxon>
        <taxon>Vertebrata</taxon>
        <taxon>Euteleostomi</taxon>
        <taxon>Archelosauria</taxon>
        <taxon>Archosauria</taxon>
        <taxon>Dinosauria</taxon>
        <taxon>Saurischia</taxon>
        <taxon>Theropoda</taxon>
        <taxon>Coelurosauria</taxon>
        <taxon>Aves</taxon>
        <taxon>Neognathae</taxon>
        <taxon>Neoaves</taxon>
        <taxon>Charadriiformes</taxon>
        <taxon>Scolopacidae</taxon>
        <taxon>Calidris</taxon>
    </lineage>
</organism>
<feature type="domain" description="SKICH" evidence="13">
    <location>
        <begin position="16"/>
        <end position="91"/>
    </location>
</feature>
<evidence type="ECO:0000259" key="13">
    <source>
        <dbReference type="Pfam" id="PF17751"/>
    </source>
</evidence>
<sequence>MLVSGFQQNNCHFSQVVFNNVEKFYIPGGDITCYYTLTQNIIPRGKDWVGIFRVGWKTTREYYTFMWAPLPSDAPSDTPSDTTVQQQIQFKGEWGTWVTRGAYVHVHTQTPPFLPPISTAFGVTGYLQDCALGGLFQIA</sequence>
<dbReference type="InterPro" id="IPR041611">
    <property type="entry name" value="SKICH"/>
</dbReference>
<evidence type="ECO:0000256" key="12">
    <source>
        <dbReference type="ARBA" id="ARBA00041519"/>
    </source>
</evidence>
<dbReference type="GO" id="GO:0000421">
    <property type="term" value="C:autophagosome membrane"/>
    <property type="evidence" value="ECO:0007669"/>
    <property type="project" value="UniProtKB-SubCell"/>
</dbReference>
<dbReference type="GO" id="GO:0005856">
    <property type="term" value="C:cytoskeleton"/>
    <property type="evidence" value="ECO:0007669"/>
    <property type="project" value="UniProtKB-SubCell"/>
</dbReference>
<accession>A0A8C3KE52</accession>
<comment type="similarity">
    <text evidence="10">Belongs to the CALCOCO family.</text>
</comment>
<keyword evidence="5" id="KW-0175">Coiled coil</keyword>
<dbReference type="GO" id="GO:1901098">
    <property type="term" value="P:positive regulation of autophagosome maturation"/>
    <property type="evidence" value="ECO:0007669"/>
    <property type="project" value="TreeGrafter"/>
</dbReference>
<evidence type="ECO:0000256" key="7">
    <source>
        <dbReference type="ARBA" id="ARBA00023212"/>
    </source>
</evidence>
<keyword evidence="3" id="KW-0963">Cytoplasm</keyword>
<evidence type="ECO:0000256" key="11">
    <source>
        <dbReference type="ARBA" id="ARBA00040931"/>
    </source>
</evidence>
<dbReference type="PANTHER" id="PTHR31915:SF4">
    <property type="entry name" value="CALCIUM-BINDING AND COILED-COIL DOMAIN-CONTAINING PROTEIN 2"/>
    <property type="match status" value="1"/>
</dbReference>
<protein>
    <recommendedName>
        <fullName evidence="11">Calcium-binding and coiled-coil domain-containing protein 2</fullName>
    </recommendedName>
    <alternativeName>
        <fullName evidence="12">Nuclear domain 10 protein NDP52</fullName>
    </alternativeName>
</protein>
<dbReference type="PANTHER" id="PTHR31915">
    <property type="entry name" value="SKICH DOMAIN-CONTAINING PROTEIN"/>
    <property type="match status" value="1"/>
</dbReference>
<dbReference type="GO" id="GO:0048471">
    <property type="term" value="C:perinuclear region of cytoplasm"/>
    <property type="evidence" value="ECO:0007669"/>
    <property type="project" value="UniProtKB-SubCell"/>
</dbReference>
<dbReference type="Pfam" id="PF17751">
    <property type="entry name" value="SKICH"/>
    <property type="match status" value="1"/>
</dbReference>
<dbReference type="AlphaFoldDB" id="A0A8C3KE52"/>
<dbReference type="InterPro" id="IPR051002">
    <property type="entry name" value="UBA_autophagy_assoc_protein"/>
</dbReference>
<dbReference type="GO" id="GO:0031410">
    <property type="term" value="C:cytoplasmic vesicle"/>
    <property type="evidence" value="ECO:0007669"/>
    <property type="project" value="UniProtKB-KW"/>
</dbReference>
<evidence type="ECO:0000256" key="10">
    <source>
        <dbReference type="ARBA" id="ARBA00037963"/>
    </source>
</evidence>
<evidence type="ECO:0000256" key="8">
    <source>
        <dbReference type="ARBA" id="ARBA00023329"/>
    </source>
</evidence>
<evidence type="ECO:0000256" key="5">
    <source>
        <dbReference type="ARBA" id="ARBA00023054"/>
    </source>
</evidence>
<dbReference type="GO" id="GO:0098792">
    <property type="term" value="P:xenophagy"/>
    <property type="evidence" value="ECO:0007669"/>
    <property type="project" value="TreeGrafter"/>
</dbReference>
<evidence type="ECO:0000256" key="1">
    <source>
        <dbReference type="ARBA" id="ARBA00004245"/>
    </source>
</evidence>
<keyword evidence="4" id="KW-0072">Autophagy</keyword>
<comment type="subcellular location">
    <subcellularLocation>
        <location evidence="1">Cytoplasm</location>
        <location evidence="1">Cytoskeleton</location>
    </subcellularLocation>
    <subcellularLocation>
        <location evidence="2">Cytoplasm</location>
        <location evidence="2">Perinuclear region</location>
    </subcellularLocation>
    <subcellularLocation>
        <location evidence="9">Cytoplasmic vesicle</location>
        <location evidence="9">Autophagosome membrane</location>
        <topology evidence="9">Peripheral membrane protein</topology>
    </subcellularLocation>
</comment>
<evidence type="ECO:0000256" key="4">
    <source>
        <dbReference type="ARBA" id="ARBA00023006"/>
    </source>
</evidence>
<dbReference type="Gene3D" id="2.60.40.2840">
    <property type="match status" value="1"/>
</dbReference>
<evidence type="ECO:0000313" key="15">
    <source>
        <dbReference type="Proteomes" id="UP000694419"/>
    </source>
</evidence>
<name>A0A8C3KE52_9CHAR</name>
<proteinExistence type="inferred from homology"/>
<keyword evidence="8" id="KW-0968">Cytoplasmic vesicle</keyword>
<dbReference type="Ensembl" id="ENSCPGT00000024396.1">
    <property type="protein sequence ID" value="ENSCPGP00000022303.1"/>
    <property type="gene ID" value="ENSCPGG00000015490.1"/>
</dbReference>
<dbReference type="GO" id="GO:0016605">
    <property type="term" value="C:PML body"/>
    <property type="evidence" value="ECO:0007669"/>
    <property type="project" value="TreeGrafter"/>
</dbReference>
<evidence type="ECO:0000313" key="14">
    <source>
        <dbReference type="Ensembl" id="ENSCPGP00000022303.1"/>
    </source>
</evidence>
<evidence type="ECO:0000256" key="6">
    <source>
        <dbReference type="ARBA" id="ARBA00023136"/>
    </source>
</evidence>
<keyword evidence="15" id="KW-1185">Reference proteome</keyword>
<reference evidence="14" key="1">
    <citation type="submission" date="2025-08" db="UniProtKB">
        <authorList>
            <consortium name="Ensembl"/>
        </authorList>
    </citation>
    <scope>IDENTIFICATION</scope>
</reference>
<evidence type="ECO:0000256" key="2">
    <source>
        <dbReference type="ARBA" id="ARBA00004556"/>
    </source>
</evidence>
<keyword evidence="7" id="KW-0206">Cytoskeleton</keyword>
<evidence type="ECO:0000256" key="9">
    <source>
        <dbReference type="ARBA" id="ARBA00037854"/>
    </source>
</evidence>
<dbReference type="Proteomes" id="UP000694419">
    <property type="component" value="Unplaced"/>
</dbReference>
<keyword evidence="6" id="KW-0472">Membrane</keyword>
<reference evidence="14" key="2">
    <citation type="submission" date="2025-09" db="UniProtKB">
        <authorList>
            <consortium name="Ensembl"/>
        </authorList>
    </citation>
    <scope>IDENTIFICATION</scope>
</reference>
<evidence type="ECO:0000256" key="3">
    <source>
        <dbReference type="ARBA" id="ARBA00022490"/>
    </source>
</evidence>